<sequence length="29" mass="3479">MIFKPHPYQDYCISRVIKQHKIGLFLDMG</sequence>
<name>A0A8S5PRI3_9CAUD</name>
<protein>
    <submittedName>
        <fullName evidence="1">Uncharacterized protein</fullName>
    </submittedName>
</protein>
<dbReference type="EMBL" id="BK015493">
    <property type="protein sequence ID" value="DAE09759.1"/>
    <property type="molecule type" value="Genomic_DNA"/>
</dbReference>
<evidence type="ECO:0000313" key="1">
    <source>
        <dbReference type="EMBL" id="DAE09759.1"/>
    </source>
</evidence>
<accession>A0A8S5PRI3</accession>
<proteinExistence type="predicted"/>
<reference evidence="1" key="1">
    <citation type="journal article" date="2021" name="Proc. Natl. Acad. Sci. U.S.A.">
        <title>A Catalog of Tens of Thousands of Viruses from Human Metagenomes Reveals Hidden Associations with Chronic Diseases.</title>
        <authorList>
            <person name="Tisza M.J."/>
            <person name="Buck C.B."/>
        </authorList>
    </citation>
    <scope>NUCLEOTIDE SEQUENCE</scope>
    <source>
        <strain evidence="1">CtHfT6</strain>
    </source>
</reference>
<organism evidence="1">
    <name type="scientific">Myoviridae sp. ctHfT6</name>
    <dbReference type="NCBI Taxonomy" id="2825077"/>
    <lineage>
        <taxon>Viruses</taxon>
        <taxon>Duplodnaviria</taxon>
        <taxon>Heunggongvirae</taxon>
        <taxon>Uroviricota</taxon>
        <taxon>Caudoviricetes</taxon>
    </lineage>
</organism>